<evidence type="ECO:0000259" key="5">
    <source>
        <dbReference type="PROSITE" id="PS51719"/>
    </source>
</evidence>
<dbReference type="PROSITE" id="PS51719">
    <property type="entry name" value="G_SEPTIN"/>
    <property type="match status" value="2"/>
</dbReference>
<evidence type="ECO:0000313" key="7">
    <source>
        <dbReference type="Proteomes" id="UP000289886"/>
    </source>
</evidence>
<dbReference type="InterPro" id="IPR027417">
    <property type="entry name" value="P-loop_NTPase"/>
</dbReference>
<evidence type="ECO:0000256" key="1">
    <source>
        <dbReference type="ARBA" id="ARBA00022741"/>
    </source>
</evidence>
<reference evidence="6 7" key="1">
    <citation type="submission" date="2019-01" db="EMBL/GenBank/DDBJ databases">
        <title>Draft Genome and Complete Hox-Cluster Characterization of the Sterlet Sturgeon (Acipenser ruthenus).</title>
        <authorList>
            <person name="Wei Q."/>
        </authorList>
    </citation>
    <scope>NUCLEOTIDE SEQUENCE [LARGE SCALE GENOMIC DNA]</scope>
    <source>
        <strain evidence="6">WHYD16114868_AA</strain>
        <tissue evidence="6">Blood</tissue>
    </source>
</reference>
<dbReference type="FunFam" id="3.40.50.300:FF:000036">
    <property type="entry name" value="septin-6 isoform X2"/>
    <property type="match status" value="1"/>
</dbReference>
<dbReference type="FunFam" id="3.40.50.300:FF:005009">
    <property type="entry name" value="Septin 6"/>
    <property type="match status" value="1"/>
</dbReference>
<dbReference type="Proteomes" id="UP000289886">
    <property type="component" value="Unassembled WGS sequence"/>
</dbReference>
<keyword evidence="2 3" id="KW-0342">GTP-binding</keyword>
<protein>
    <submittedName>
        <fullName evidence="6">Septin-10</fullName>
    </submittedName>
</protein>
<keyword evidence="1 3" id="KW-0547">Nucleotide-binding</keyword>
<feature type="domain" description="Septin-type G" evidence="5">
    <location>
        <begin position="326"/>
        <end position="454"/>
    </location>
</feature>
<name>A0A444U5E7_ACIRT</name>
<evidence type="ECO:0000256" key="2">
    <source>
        <dbReference type="ARBA" id="ARBA00023134"/>
    </source>
</evidence>
<dbReference type="GO" id="GO:0005525">
    <property type="term" value="F:GTP binding"/>
    <property type="evidence" value="ECO:0007669"/>
    <property type="project" value="UniProtKB-KW"/>
</dbReference>
<comment type="caution">
    <text evidence="6">The sequence shown here is derived from an EMBL/GenBank/DDBJ whole genome shotgun (WGS) entry which is preliminary data.</text>
</comment>
<dbReference type="SUPFAM" id="SSF52540">
    <property type="entry name" value="P-loop containing nucleoside triphosphate hydrolases"/>
    <property type="match status" value="2"/>
</dbReference>
<feature type="coiled-coil region" evidence="4">
    <location>
        <begin position="492"/>
        <end position="541"/>
    </location>
</feature>
<dbReference type="PANTHER" id="PTHR18884">
    <property type="entry name" value="SEPTIN"/>
    <property type="match status" value="1"/>
</dbReference>
<accession>A0A444U5E7</accession>
<proteinExistence type="inferred from homology"/>
<feature type="domain" description="Septin-type G" evidence="5">
    <location>
        <begin position="21"/>
        <end position="271"/>
    </location>
</feature>
<keyword evidence="7" id="KW-1185">Reference proteome</keyword>
<gene>
    <name evidence="6" type="ORF">EOD39_7907</name>
</gene>
<comment type="similarity">
    <text evidence="3">Belongs to the TRAFAC class TrmE-Era-EngA-EngB-Septin-like GTPase superfamily. Septin GTPase family.</text>
</comment>
<dbReference type="InterPro" id="IPR030379">
    <property type="entry name" value="G_SEPTIN_dom"/>
</dbReference>
<organism evidence="6 7">
    <name type="scientific">Acipenser ruthenus</name>
    <name type="common">Sterlet sturgeon</name>
    <dbReference type="NCBI Taxonomy" id="7906"/>
    <lineage>
        <taxon>Eukaryota</taxon>
        <taxon>Metazoa</taxon>
        <taxon>Chordata</taxon>
        <taxon>Craniata</taxon>
        <taxon>Vertebrata</taxon>
        <taxon>Euteleostomi</taxon>
        <taxon>Actinopterygii</taxon>
        <taxon>Chondrostei</taxon>
        <taxon>Acipenseriformes</taxon>
        <taxon>Acipenseridae</taxon>
        <taxon>Acipenser</taxon>
    </lineage>
</organism>
<dbReference type="Pfam" id="PF00735">
    <property type="entry name" value="Septin"/>
    <property type="match status" value="2"/>
</dbReference>
<dbReference type="CDD" id="cd01850">
    <property type="entry name" value="CDC_Septin"/>
    <property type="match status" value="1"/>
</dbReference>
<evidence type="ECO:0000313" key="6">
    <source>
        <dbReference type="EMBL" id="RXM30436.1"/>
    </source>
</evidence>
<dbReference type="InterPro" id="IPR016491">
    <property type="entry name" value="Septin"/>
</dbReference>
<evidence type="ECO:0000256" key="4">
    <source>
        <dbReference type="SAM" id="Coils"/>
    </source>
</evidence>
<dbReference type="EMBL" id="SCEB01215274">
    <property type="protein sequence ID" value="RXM30436.1"/>
    <property type="molecule type" value="Genomic_DNA"/>
</dbReference>
<dbReference type="AlphaFoldDB" id="A0A444U5E7"/>
<keyword evidence="4" id="KW-0175">Coiled coil</keyword>
<evidence type="ECO:0000256" key="3">
    <source>
        <dbReference type="RuleBase" id="RU004560"/>
    </source>
</evidence>
<dbReference type="Gene3D" id="3.40.50.300">
    <property type="entry name" value="P-loop containing nucleotide triphosphate hydrolases"/>
    <property type="match status" value="2"/>
</dbReference>
<dbReference type="PIRSF" id="PIRSF006698">
    <property type="entry name" value="Septin"/>
    <property type="match status" value="1"/>
</dbReference>
<sequence>MSGHVGFDSLPDQLVSRSTGQGFCFNILCIGETGIGKSTLMDTLFNTNFENSESTHFEPKVKLRAQTYQLQESNVQLKLTVVNTVGFGDQMNKEDRQEELKIKRSLHNYHDTRIHACLYFIAPTGHSLKSLDLVTMKKLDSKVNIIPVIAKADTISKSELHKFKIKIMSELVSNGVQIYQFPIDDENVAKINTTMNSHLPFAVVGSTEEVKIGNKMVKARQYPWGVVQVENESHCDFVKLREMLICVNMEDLREQTHTRHYELYRRCKLEEMGFTDTDAENKPVRDKDILWLNLTLAINSQYDFSVKTSSTAKEMAQYILVRLSWVNIIPVIAKADTISKSELHKFKIKIMSELVSNGVQIYQFPIDDENVAKINTTMNSHLPFAVVGSTEEVKIGNKMVKARQYPWGVVQVENESHCDFVKLREMLICVNMEDLREQTHTRHYELYRRCKLEEMGFTDTDAENKPVSLQETYETKRQEFLFELQKREEEMRQMFVQRVKEKETELKDAERELQGKFEHLKRLHQEERMKLDEKKTMLEDEISGFSKRKIAAELLQAQAFTGSMNIKKDKDRKNSGFM</sequence>